<comment type="similarity">
    <text evidence="3">Belongs to the TPX2 family.</text>
</comment>
<dbReference type="Proteomes" id="UP000657918">
    <property type="component" value="Unassembled WGS sequence"/>
</dbReference>
<accession>A0A835ME65</accession>
<feature type="domain" description="TPX2 C-terminal" evidence="9">
    <location>
        <begin position="732"/>
        <end position="808"/>
    </location>
</feature>
<dbReference type="InterPro" id="IPR009675">
    <property type="entry name" value="TPX2_fam"/>
</dbReference>
<evidence type="ECO:0000313" key="12">
    <source>
        <dbReference type="Proteomes" id="UP000657918"/>
    </source>
</evidence>
<evidence type="ECO:0000256" key="7">
    <source>
        <dbReference type="ARBA" id="ARBA00023242"/>
    </source>
</evidence>
<comment type="caution">
    <text evidence="11">The sequence shown here is derived from an EMBL/GenBank/DDBJ whole genome shotgun (WGS) entry which is preliminary data.</text>
</comment>
<feature type="compositionally biased region" description="Basic and acidic residues" evidence="8">
    <location>
        <begin position="678"/>
        <end position="701"/>
    </location>
</feature>
<comment type="subcellular location">
    <subcellularLocation>
        <location evidence="2">Cytoplasm</location>
        <location evidence="2">Cytoskeleton</location>
        <location evidence="2">Spindle</location>
    </subcellularLocation>
    <subcellularLocation>
        <location evidence="1">Nucleus</location>
    </subcellularLocation>
</comment>
<feature type="region of interest" description="Disordered" evidence="8">
    <location>
        <begin position="646"/>
        <end position="724"/>
    </location>
</feature>
<proteinExistence type="inferred from homology"/>
<feature type="compositionally biased region" description="Low complexity" evidence="8">
    <location>
        <begin position="252"/>
        <end position="265"/>
    </location>
</feature>
<dbReference type="GO" id="GO:0005819">
    <property type="term" value="C:spindle"/>
    <property type="evidence" value="ECO:0007669"/>
    <property type="project" value="UniProtKB-SubCell"/>
</dbReference>
<reference evidence="11 12" key="1">
    <citation type="submission" date="2020-10" db="EMBL/GenBank/DDBJ databases">
        <title>Plant Genome Project.</title>
        <authorList>
            <person name="Zhang R.-G."/>
        </authorList>
    </citation>
    <scope>NUCLEOTIDE SEQUENCE [LARGE SCALE GENOMIC DNA]</scope>
    <source>
        <strain evidence="11">FAFU-HL-1</strain>
        <tissue evidence="11">Leaf</tissue>
    </source>
</reference>
<feature type="domain" description="TPX2 central" evidence="10">
    <location>
        <begin position="501"/>
        <end position="583"/>
    </location>
</feature>
<dbReference type="AlphaFoldDB" id="A0A835ME65"/>
<organism evidence="11 12">
    <name type="scientific">Salix dunnii</name>
    <dbReference type="NCBI Taxonomy" id="1413687"/>
    <lineage>
        <taxon>Eukaryota</taxon>
        <taxon>Viridiplantae</taxon>
        <taxon>Streptophyta</taxon>
        <taxon>Embryophyta</taxon>
        <taxon>Tracheophyta</taxon>
        <taxon>Spermatophyta</taxon>
        <taxon>Magnoliopsida</taxon>
        <taxon>eudicotyledons</taxon>
        <taxon>Gunneridae</taxon>
        <taxon>Pentapetalae</taxon>
        <taxon>rosids</taxon>
        <taxon>fabids</taxon>
        <taxon>Malpighiales</taxon>
        <taxon>Salicaceae</taxon>
        <taxon>Saliceae</taxon>
        <taxon>Salix</taxon>
    </lineage>
</organism>
<evidence type="ECO:0000256" key="4">
    <source>
        <dbReference type="ARBA" id="ARBA00022490"/>
    </source>
</evidence>
<evidence type="ECO:0000259" key="10">
    <source>
        <dbReference type="Pfam" id="PF12214"/>
    </source>
</evidence>
<dbReference type="InterPro" id="IPR027330">
    <property type="entry name" value="TPX2_central_dom"/>
</dbReference>
<dbReference type="InterPro" id="IPR027329">
    <property type="entry name" value="TPX2_C"/>
</dbReference>
<keyword evidence="5" id="KW-0493">Microtubule</keyword>
<keyword evidence="4" id="KW-0963">Cytoplasm</keyword>
<evidence type="ECO:0000256" key="3">
    <source>
        <dbReference type="ARBA" id="ARBA00005885"/>
    </source>
</evidence>
<feature type="compositionally biased region" description="Polar residues" evidence="8">
    <location>
        <begin position="193"/>
        <end position="206"/>
    </location>
</feature>
<dbReference type="EMBL" id="JADGMS010000017">
    <property type="protein sequence ID" value="KAF9663142.1"/>
    <property type="molecule type" value="Genomic_DNA"/>
</dbReference>
<evidence type="ECO:0000256" key="2">
    <source>
        <dbReference type="ARBA" id="ARBA00004186"/>
    </source>
</evidence>
<protein>
    <recommendedName>
        <fullName evidence="13">TPX2 C-terminal domain-containing protein</fullName>
    </recommendedName>
</protein>
<evidence type="ECO:0000256" key="6">
    <source>
        <dbReference type="ARBA" id="ARBA00023212"/>
    </source>
</evidence>
<sequence>MAAEKEDSSTATEMTNTTTLMMLVDEAYEFSAPKFYDFVKGESDEDSRNAENWFDVTTSYAPSPFMPRIKTGRSFKVETLCDFSQADQLHKVAESSDSKSSDSNSQSEVTPPPPPSPTAPIDKGKEEETSDEENKENDANLVNVPNDMAKEEKTSDEENKENNANLVNVISAGEVTCGKEKKVGFACAEGNGSFSIRSTSSVQTENTDCKESSKNEVYCTPKPSMSSRNRGLLTDSKKNQSARHIASLVKNPSLLKPKSQSQSSQVKGIKPASVKKDPNVKNVAGTTNLAQENQAIKKQKLEGGRSRQILNAKPPQPLTHKSKLGLSSDSSNLCSSVANMKKEERKVYVREQAAPGPFVSTAEMMKKFQSNTRGLPLPHLNNSISHDGPSSVIQRKPKLTLTRPKEPEFYTAQRVRSVHIKSSAEIEEEMMAKIPKFKARPLNKKILEAPTLPALPRSTPQPPEFLEFHLETAARANQNAESASVASTDVSHQSNLWKPHHLTEPKTPVLHTSLRARPARVKSSLEIEKEELEKIPKFKARPLNKKIFESKGAMGIFCHAKKQVTVPQEFHFATNDRIPSQAAVADMFDKLSLRSEPILDNPIPRKTQPNPFHLHTEERGAEKERKLFMELVQKQMEEERARVPRANPYPYTTDYPVVPPRPEPKPCTKPEPFQLESLVRHEEEMQREMEERERKEKEEAQMRIFRAQPVLKEDPIPVPEKARKPLTQVQQFNLHADQRAVERAEFDHKVKEKEMMYKRYREESETARMMEEEKALKQLRRTMVPHARPVPNFNHPFCPQKSSKEATKAKSPNLRVLKRRERRKLMMVNAAAAAVPASSAAASGMR</sequence>
<dbReference type="GO" id="GO:0060236">
    <property type="term" value="P:regulation of mitotic spindle organization"/>
    <property type="evidence" value="ECO:0007669"/>
    <property type="project" value="InterPro"/>
</dbReference>
<feature type="region of interest" description="Disordered" evidence="8">
    <location>
        <begin position="193"/>
        <end position="280"/>
    </location>
</feature>
<keyword evidence="7" id="KW-0539">Nucleus</keyword>
<feature type="domain" description="TPX2 central" evidence="10">
    <location>
        <begin position="400"/>
        <end position="491"/>
    </location>
</feature>
<feature type="compositionally biased region" description="Basic and acidic residues" evidence="8">
    <location>
        <begin position="148"/>
        <end position="161"/>
    </location>
</feature>
<evidence type="ECO:0000313" key="11">
    <source>
        <dbReference type="EMBL" id="KAF9663142.1"/>
    </source>
</evidence>
<evidence type="ECO:0000256" key="8">
    <source>
        <dbReference type="SAM" id="MobiDB-lite"/>
    </source>
</evidence>
<feature type="compositionally biased region" description="Basic and acidic residues" evidence="8">
    <location>
        <begin position="711"/>
        <end position="723"/>
    </location>
</feature>
<evidence type="ECO:0000256" key="5">
    <source>
        <dbReference type="ARBA" id="ARBA00022701"/>
    </source>
</evidence>
<dbReference type="GO" id="GO:0030295">
    <property type="term" value="F:protein kinase activator activity"/>
    <property type="evidence" value="ECO:0007669"/>
    <property type="project" value="TreeGrafter"/>
</dbReference>
<dbReference type="GO" id="GO:0090307">
    <property type="term" value="P:mitotic spindle assembly"/>
    <property type="evidence" value="ECO:0007669"/>
    <property type="project" value="TreeGrafter"/>
</dbReference>
<dbReference type="Pfam" id="PF12214">
    <property type="entry name" value="TPX2_importin"/>
    <property type="match status" value="2"/>
</dbReference>
<dbReference type="GO" id="GO:0008017">
    <property type="term" value="F:microtubule binding"/>
    <property type="evidence" value="ECO:0007669"/>
    <property type="project" value="TreeGrafter"/>
</dbReference>
<dbReference type="PANTHER" id="PTHR14326:SF44">
    <property type="entry name" value="TARGETING PROTEIN FOR XKLP2"/>
    <property type="match status" value="1"/>
</dbReference>
<evidence type="ECO:0000259" key="9">
    <source>
        <dbReference type="Pfam" id="PF06886"/>
    </source>
</evidence>
<feature type="region of interest" description="Disordered" evidence="8">
    <location>
        <begin position="90"/>
        <end position="165"/>
    </location>
</feature>
<keyword evidence="6" id="KW-0206">Cytoskeleton</keyword>
<feature type="region of interest" description="Disordered" evidence="8">
    <location>
        <begin position="298"/>
        <end position="330"/>
    </location>
</feature>
<evidence type="ECO:0008006" key="13">
    <source>
        <dbReference type="Google" id="ProtNLM"/>
    </source>
</evidence>
<dbReference type="GO" id="GO:0005880">
    <property type="term" value="C:nuclear microtubule"/>
    <property type="evidence" value="ECO:0007669"/>
    <property type="project" value="TreeGrafter"/>
</dbReference>
<feature type="region of interest" description="Disordered" evidence="8">
    <location>
        <begin position="787"/>
        <end position="820"/>
    </location>
</feature>
<evidence type="ECO:0000256" key="1">
    <source>
        <dbReference type="ARBA" id="ARBA00004123"/>
    </source>
</evidence>
<feature type="compositionally biased region" description="Basic and acidic residues" evidence="8">
    <location>
        <begin position="90"/>
        <end position="100"/>
    </location>
</feature>
<dbReference type="PANTHER" id="PTHR14326">
    <property type="entry name" value="TARGETING PROTEIN FOR XKLP2"/>
    <property type="match status" value="1"/>
</dbReference>
<keyword evidence="12" id="KW-1185">Reference proteome</keyword>
<name>A0A835ME65_9ROSI</name>
<dbReference type="OrthoDB" id="1684416at2759"/>
<dbReference type="Pfam" id="PF06886">
    <property type="entry name" value="TPX2"/>
    <property type="match status" value="1"/>
</dbReference>
<gene>
    <name evidence="11" type="ORF">SADUNF_Sadunf17G0007600</name>
</gene>